<accession>X0ZUN8</accession>
<organism evidence="1">
    <name type="scientific">marine sediment metagenome</name>
    <dbReference type="NCBI Taxonomy" id="412755"/>
    <lineage>
        <taxon>unclassified sequences</taxon>
        <taxon>metagenomes</taxon>
        <taxon>ecological metagenomes</taxon>
    </lineage>
</organism>
<reference evidence="1" key="1">
    <citation type="journal article" date="2014" name="Front. Microbiol.">
        <title>High frequency of phylogenetically diverse reductive dehalogenase-homologous genes in deep subseafloor sedimentary metagenomes.</title>
        <authorList>
            <person name="Kawai M."/>
            <person name="Futagami T."/>
            <person name="Toyoda A."/>
            <person name="Takaki Y."/>
            <person name="Nishi S."/>
            <person name="Hori S."/>
            <person name="Arai W."/>
            <person name="Tsubouchi T."/>
            <person name="Morono Y."/>
            <person name="Uchiyama I."/>
            <person name="Ito T."/>
            <person name="Fujiyama A."/>
            <person name="Inagaki F."/>
            <person name="Takami H."/>
        </authorList>
    </citation>
    <scope>NUCLEOTIDE SEQUENCE</scope>
    <source>
        <strain evidence="1">Expedition CK06-06</strain>
    </source>
</reference>
<dbReference type="EMBL" id="BART01009179">
    <property type="protein sequence ID" value="GAG64208.1"/>
    <property type="molecule type" value="Genomic_DNA"/>
</dbReference>
<protein>
    <recommendedName>
        <fullName evidence="2">Outer membrane protein beta-barrel domain-containing protein</fullName>
    </recommendedName>
</protein>
<gene>
    <name evidence="1" type="ORF">S01H4_20418</name>
</gene>
<name>X0ZUN8_9ZZZZ</name>
<evidence type="ECO:0000313" key="1">
    <source>
        <dbReference type="EMBL" id="GAG64208.1"/>
    </source>
</evidence>
<dbReference type="AlphaFoldDB" id="X0ZUN8"/>
<feature type="non-terminal residue" evidence="1">
    <location>
        <position position="1"/>
    </location>
</feature>
<evidence type="ECO:0008006" key="2">
    <source>
        <dbReference type="Google" id="ProtNLM"/>
    </source>
</evidence>
<sequence length="76" mass="9069">SWGSIEGRDRFQNELTDDFHIKDARLQYQLDLGYWISGTQIGLFSTYESIQRKGNIKTINHKETETRLFFGFKFKF</sequence>
<proteinExistence type="predicted"/>
<comment type="caution">
    <text evidence="1">The sequence shown here is derived from an EMBL/GenBank/DDBJ whole genome shotgun (WGS) entry which is preliminary data.</text>
</comment>